<dbReference type="Gene3D" id="1.10.287.130">
    <property type="match status" value="1"/>
</dbReference>
<proteinExistence type="predicted"/>
<sequence length="462" mass="47254">MSAAGVPGPGRRSGRPRSRPLPGSIPPTPTPTPTPTPAGRVVPDQSAPPAPAVPPAAPVASLGPPSPPAAGPATERLPVPSSPPGPGLSSPVAAPTPSPVAAPAHPSPVEPGPPSSPPAPAAPFPPGSAPQVPAPGPVGEGEAAPGGRLRWPLWAVALGLTVLAAALAHLVAGQERIVLSVSPALLVAETGALLMALAATVAAVRRWGGRKERHARLQAQREAWSQHQQFLRRLDHELKNPLTAVRAAVADMPQANRAERKARLEVVDAQARRMGRLITDLRKLAELETAPLALEDVDLAETVADAVQAVSEELAASGNHTLIRLDLPQVPWPLPHVCGDGDLLYSAIYNVLSNAAKYTPAGGSIEVRGREEAGTVAIEVADTGIGVPAADLPVVWSELGRAGNARGLPGSGLGLPLVATIIRRHRGRAGMASRQGVGTRVWLSLPVAGPRQAGDSRATASQ</sequence>
<dbReference type="SUPFAM" id="SSF55874">
    <property type="entry name" value="ATPase domain of HSP90 chaperone/DNA topoisomerase II/histidine kinase"/>
    <property type="match status" value="1"/>
</dbReference>
<feature type="compositionally biased region" description="Pro residues" evidence="8">
    <location>
        <begin position="46"/>
        <end position="57"/>
    </location>
</feature>
<evidence type="ECO:0000256" key="8">
    <source>
        <dbReference type="SAM" id="MobiDB-lite"/>
    </source>
</evidence>
<dbReference type="InterPro" id="IPR004358">
    <property type="entry name" value="Sig_transdc_His_kin-like_C"/>
</dbReference>
<feature type="region of interest" description="Disordered" evidence="8">
    <location>
        <begin position="1"/>
        <end position="143"/>
    </location>
</feature>
<comment type="subcellular location">
    <subcellularLocation>
        <location evidence="2">Cell membrane</location>
    </subcellularLocation>
</comment>
<dbReference type="Pfam" id="PF00512">
    <property type="entry name" value="HisKA"/>
    <property type="match status" value="1"/>
</dbReference>
<evidence type="ECO:0000256" key="4">
    <source>
        <dbReference type="ARBA" id="ARBA00022553"/>
    </source>
</evidence>
<evidence type="ECO:0000313" key="12">
    <source>
        <dbReference type="Proteomes" id="UP000824496"/>
    </source>
</evidence>
<protein>
    <recommendedName>
        <fullName evidence="3">histidine kinase</fullName>
        <ecNumber evidence="3">2.7.13.3</ecNumber>
    </recommendedName>
</protein>
<keyword evidence="12" id="KW-1185">Reference proteome</keyword>
<dbReference type="SMART" id="SM00388">
    <property type="entry name" value="HisKA"/>
    <property type="match status" value="1"/>
</dbReference>
<feature type="transmembrane region" description="Helical" evidence="9">
    <location>
        <begin position="184"/>
        <end position="204"/>
    </location>
</feature>
<reference evidence="11 12" key="1">
    <citation type="submission" date="2021-08" db="EMBL/GenBank/DDBJ databases">
        <title>Whole genome sequence of novel Actinomyces species strain MAS-1.</title>
        <authorList>
            <person name="Saito M."/>
            <person name="Kuwahara N."/>
            <person name="Takizawa T."/>
            <person name="Gotouda H."/>
            <person name="Ochiai T."/>
        </authorList>
    </citation>
    <scope>NUCLEOTIDE SEQUENCE [LARGE SCALE GENOMIC DNA]</scope>
    <source>
        <strain evidence="11 12">MAS-1</strain>
    </source>
</reference>
<feature type="compositionally biased region" description="Pro residues" evidence="8">
    <location>
        <begin position="94"/>
        <end position="136"/>
    </location>
</feature>
<dbReference type="Pfam" id="PF02518">
    <property type="entry name" value="HATPase_c"/>
    <property type="match status" value="1"/>
</dbReference>
<dbReference type="InterPro" id="IPR003661">
    <property type="entry name" value="HisK_dim/P_dom"/>
</dbReference>
<keyword evidence="9" id="KW-1133">Transmembrane helix</keyword>
<organism evidence="11 12">
    <name type="scientific">Actinomyces capricornis</name>
    <dbReference type="NCBI Taxonomy" id="2755559"/>
    <lineage>
        <taxon>Bacteria</taxon>
        <taxon>Bacillati</taxon>
        <taxon>Actinomycetota</taxon>
        <taxon>Actinomycetes</taxon>
        <taxon>Actinomycetales</taxon>
        <taxon>Actinomycetaceae</taxon>
        <taxon>Actinomyces</taxon>
    </lineage>
</organism>
<keyword evidence="7" id="KW-0902">Two-component regulatory system</keyword>
<feature type="compositionally biased region" description="Low complexity" evidence="8">
    <location>
        <begin position="1"/>
        <end position="10"/>
    </location>
</feature>
<feature type="compositionally biased region" description="Pro residues" evidence="8">
    <location>
        <begin position="23"/>
        <end position="36"/>
    </location>
</feature>
<keyword evidence="5" id="KW-0808">Transferase</keyword>
<dbReference type="PRINTS" id="PR00344">
    <property type="entry name" value="BCTRLSENSOR"/>
</dbReference>
<dbReference type="InterPro" id="IPR005467">
    <property type="entry name" value="His_kinase_dom"/>
</dbReference>
<name>A0ABM7UB87_9ACTO</name>
<dbReference type="InterPro" id="IPR003594">
    <property type="entry name" value="HATPase_dom"/>
</dbReference>
<dbReference type="InterPro" id="IPR050736">
    <property type="entry name" value="Sensor_HK_Regulatory"/>
</dbReference>
<dbReference type="SMART" id="SM00387">
    <property type="entry name" value="HATPase_c"/>
    <property type="match status" value="1"/>
</dbReference>
<gene>
    <name evidence="11" type="ORF">MANAM107_13550</name>
</gene>
<feature type="domain" description="Histidine kinase" evidence="10">
    <location>
        <begin position="233"/>
        <end position="449"/>
    </location>
</feature>
<dbReference type="Proteomes" id="UP000824496">
    <property type="component" value="Chromosome"/>
</dbReference>
<evidence type="ECO:0000313" key="11">
    <source>
        <dbReference type="EMBL" id="BDA64521.1"/>
    </source>
</evidence>
<evidence type="ECO:0000256" key="2">
    <source>
        <dbReference type="ARBA" id="ARBA00004236"/>
    </source>
</evidence>
<comment type="catalytic activity">
    <reaction evidence="1">
        <text>ATP + protein L-histidine = ADP + protein N-phospho-L-histidine.</text>
        <dbReference type="EC" id="2.7.13.3"/>
    </reaction>
</comment>
<keyword evidence="9" id="KW-0812">Transmembrane</keyword>
<keyword evidence="9" id="KW-0472">Membrane</keyword>
<evidence type="ECO:0000256" key="1">
    <source>
        <dbReference type="ARBA" id="ARBA00000085"/>
    </source>
</evidence>
<evidence type="ECO:0000256" key="9">
    <source>
        <dbReference type="SAM" id="Phobius"/>
    </source>
</evidence>
<dbReference type="EC" id="2.7.13.3" evidence="3"/>
<evidence type="ECO:0000256" key="6">
    <source>
        <dbReference type="ARBA" id="ARBA00022777"/>
    </source>
</evidence>
<evidence type="ECO:0000256" key="3">
    <source>
        <dbReference type="ARBA" id="ARBA00012438"/>
    </source>
</evidence>
<dbReference type="PANTHER" id="PTHR43711">
    <property type="entry name" value="TWO-COMPONENT HISTIDINE KINASE"/>
    <property type="match status" value="1"/>
</dbReference>
<evidence type="ECO:0000256" key="5">
    <source>
        <dbReference type="ARBA" id="ARBA00022679"/>
    </source>
</evidence>
<dbReference type="PROSITE" id="PS50109">
    <property type="entry name" value="HIS_KIN"/>
    <property type="match status" value="1"/>
</dbReference>
<accession>A0ABM7UB87</accession>
<dbReference type="SUPFAM" id="SSF47384">
    <property type="entry name" value="Homodimeric domain of signal transducing histidine kinase"/>
    <property type="match status" value="1"/>
</dbReference>
<dbReference type="CDD" id="cd00082">
    <property type="entry name" value="HisKA"/>
    <property type="match status" value="1"/>
</dbReference>
<feature type="transmembrane region" description="Helical" evidence="9">
    <location>
        <begin position="153"/>
        <end position="172"/>
    </location>
</feature>
<dbReference type="Gene3D" id="3.30.565.10">
    <property type="entry name" value="Histidine kinase-like ATPase, C-terminal domain"/>
    <property type="match status" value="1"/>
</dbReference>
<dbReference type="PANTHER" id="PTHR43711:SF1">
    <property type="entry name" value="HISTIDINE KINASE 1"/>
    <property type="match status" value="1"/>
</dbReference>
<evidence type="ECO:0000259" key="10">
    <source>
        <dbReference type="PROSITE" id="PS50109"/>
    </source>
</evidence>
<dbReference type="EMBL" id="AP025017">
    <property type="protein sequence ID" value="BDA64521.1"/>
    <property type="molecule type" value="Genomic_DNA"/>
</dbReference>
<keyword evidence="6" id="KW-0418">Kinase</keyword>
<keyword evidence="4" id="KW-0597">Phosphoprotein</keyword>
<dbReference type="InterPro" id="IPR036097">
    <property type="entry name" value="HisK_dim/P_sf"/>
</dbReference>
<evidence type="ECO:0000256" key="7">
    <source>
        <dbReference type="ARBA" id="ARBA00023012"/>
    </source>
</evidence>
<dbReference type="InterPro" id="IPR036890">
    <property type="entry name" value="HATPase_C_sf"/>
</dbReference>